<dbReference type="PANTHER" id="PTHR13032">
    <property type="entry name" value="MITOCHONDRIAL IMPORT INNER MEMBRANE TRANSLOCASE SUBUNIT TIM21"/>
    <property type="match status" value="1"/>
</dbReference>
<dbReference type="Pfam" id="PF08294">
    <property type="entry name" value="TIM21"/>
    <property type="match status" value="1"/>
</dbReference>
<organism evidence="10 11">
    <name type="scientific">Owenia fusiformis</name>
    <name type="common">Polychaete worm</name>
    <dbReference type="NCBI Taxonomy" id="6347"/>
    <lineage>
        <taxon>Eukaryota</taxon>
        <taxon>Metazoa</taxon>
        <taxon>Spiralia</taxon>
        <taxon>Lophotrochozoa</taxon>
        <taxon>Annelida</taxon>
        <taxon>Polychaeta</taxon>
        <taxon>Sedentaria</taxon>
        <taxon>Canalipalpata</taxon>
        <taxon>Sabellida</taxon>
        <taxon>Oweniida</taxon>
        <taxon>Oweniidae</taxon>
        <taxon>Owenia</taxon>
    </lineage>
</organism>
<keyword evidence="4 9" id="KW-0999">Mitochondrion inner membrane</keyword>
<evidence type="ECO:0000256" key="7">
    <source>
        <dbReference type="ARBA" id="ARBA00023128"/>
    </source>
</evidence>
<keyword evidence="9" id="KW-0811">Translocation</keyword>
<protein>
    <recommendedName>
        <fullName evidence="9">Mitochondrial import inner membrane translocase subunit Tim21</fullName>
    </recommendedName>
</protein>
<comment type="subcellular location">
    <subcellularLocation>
        <location evidence="1 9">Mitochondrion inner membrane</location>
        <topology evidence="1 9">Single-pass membrane protein</topology>
    </subcellularLocation>
</comment>
<dbReference type="OrthoDB" id="436405at2759"/>
<evidence type="ECO:0000256" key="5">
    <source>
        <dbReference type="ARBA" id="ARBA00022946"/>
    </source>
</evidence>
<keyword evidence="8 9" id="KW-0472">Membrane</keyword>
<comment type="caution">
    <text evidence="10">The sequence shown here is derived from an EMBL/GenBank/DDBJ whole genome shotgun (WGS) entry which is preliminary data.</text>
</comment>
<accession>A0A8J1UT06</accession>
<comment type="similarity">
    <text evidence="2 9">Belongs to the TIM21 family.</text>
</comment>
<keyword evidence="11" id="KW-1185">Reference proteome</keyword>
<comment type="function">
    <text evidence="9">Essential component of the TIM23 complex, a complex that mediates the translocation of transit peptide-containing proteins across the mitochondrial inner membrane.</text>
</comment>
<dbReference type="EMBL" id="CAIIXF020000003">
    <property type="protein sequence ID" value="CAH1779998.1"/>
    <property type="molecule type" value="Genomic_DNA"/>
</dbReference>
<keyword evidence="6 9" id="KW-1133">Transmembrane helix</keyword>
<dbReference type="InterPro" id="IPR038552">
    <property type="entry name" value="Tim21_IMS_sf"/>
</dbReference>
<proteinExistence type="inferred from homology"/>
<evidence type="ECO:0000256" key="3">
    <source>
        <dbReference type="ARBA" id="ARBA00022692"/>
    </source>
</evidence>
<evidence type="ECO:0000256" key="4">
    <source>
        <dbReference type="ARBA" id="ARBA00022792"/>
    </source>
</evidence>
<dbReference type="InterPro" id="IPR013261">
    <property type="entry name" value="Tim21"/>
</dbReference>
<reference evidence="10" key="1">
    <citation type="submission" date="2022-03" db="EMBL/GenBank/DDBJ databases">
        <authorList>
            <person name="Martin C."/>
        </authorList>
    </citation>
    <scope>NUCLEOTIDE SEQUENCE</scope>
</reference>
<keyword evidence="9" id="KW-0813">Transport</keyword>
<evidence type="ECO:0000256" key="9">
    <source>
        <dbReference type="RuleBase" id="RU367142"/>
    </source>
</evidence>
<evidence type="ECO:0000313" key="11">
    <source>
        <dbReference type="Proteomes" id="UP000749559"/>
    </source>
</evidence>
<dbReference type="AlphaFoldDB" id="A0A8J1UT06"/>
<dbReference type="FunFam" id="3.10.450.320:FF:000002">
    <property type="entry name" value="Mitochondrial import inner membrane translocase subunit tim21"/>
    <property type="match status" value="1"/>
</dbReference>
<gene>
    <name evidence="10" type="ORF">OFUS_LOCUS6748</name>
</gene>
<keyword evidence="3 9" id="KW-0812">Transmembrane</keyword>
<dbReference type="GO" id="GO:0030150">
    <property type="term" value="P:protein import into mitochondrial matrix"/>
    <property type="evidence" value="ECO:0007669"/>
    <property type="project" value="UniProtKB-UniRule"/>
</dbReference>
<dbReference type="Proteomes" id="UP000749559">
    <property type="component" value="Unassembled WGS sequence"/>
</dbReference>
<evidence type="ECO:0000256" key="2">
    <source>
        <dbReference type="ARBA" id="ARBA00010867"/>
    </source>
</evidence>
<sequence length="228" mass="26390">MISIRICARNQNKFQNFSQLFFNTCPSKDTKLCKNDIVRRFLHRNALNQKLKEDSGRHNTQIAEQKDKPFSELSLGQKVARTGKDASYLTVIVIGVSITGAMFYMIGRELFSRESPNGVYSTALKDCTNDVRIEAALGKPIKGYGETTRRGRRRFTSHSEYEVEGVKHIRMKFYIEGPHNKGTVHLEKVKDPNNKYQYRYMFVDLDNSNRSIIIEDNRQMLDNLLKQV</sequence>
<evidence type="ECO:0000256" key="6">
    <source>
        <dbReference type="ARBA" id="ARBA00022989"/>
    </source>
</evidence>
<evidence type="ECO:0000256" key="8">
    <source>
        <dbReference type="ARBA" id="ARBA00023136"/>
    </source>
</evidence>
<evidence type="ECO:0000313" key="10">
    <source>
        <dbReference type="EMBL" id="CAH1779998.1"/>
    </source>
</evidence>
<dbReference type="PANTHER" id="PTHR13032:SF6">
    <property type="entry name" value="MITOCHONDRIAL IMPORT INNER MEMBRANE TRANSLOCASE SUBUNIT TIM21"/>
    <property type="match status" value="1"/>
</dbReference>
<dbReference type="Gene3D" id="3.10.450.320">
    <property type="entry name" value="Mitochondrial import inner membrane translocase subunit Tim21"/>
    <property type="match status" value="1"/>
</dbReference>
<name>A0A8J1UT06_OWEFU</name>
<keyword evidence="5" id="KW-0809">Transit peptide</keyword>
<feature type="transmembrane region" description="Helical" evidence="9">
    <location>
        <begin position="86"/>
        <end position="106"/>
    </location>
</feature>
<keyword evidence="7 9" id="KW-0496">Mitochondrion</keyword>
<keyword evidence="9" id="KW-0653">Protein transport</keyword>
<dbReference type="GO" id="GO:0005744">
    <property type="term" value="C:TIM23 mitochondrial import inner membrane translocase complex"/>
    <property type="evidence" value="ECO:0007669"/>
    <property type="project" value="UniProtKB-UniRule"/>
</dbReference>
<comment type="subunit">
    <text evidence="9">Component of the TIM23 complex.</text>
</comment>
<evidence type="ECO:0000256" key="1">
    <source>
        <dbReference type="ARBA" id="ARBA00004434"/>
    </source>
</evidence>